<dbReference type="InterPro" id="IPR005225">
    <property type="entry name" value="Small_GTP-bd"/>
</dbReference>
<dbReference type="SMART" id="SM00175">
    <property type="entry name" value="RAB"/>
    <property type="match status" value="1"/>
</dbReference>
<sequence>LQATKSYKLVLLGDTSVGKSTFLFQLLEKRFKDVTEPTLGSSFQTYVTNVRNDQIMFEIWDTAGQEKYKAVAPVYYRQAKACIFMYDVTDLESFQKAKDWVEQVKENGQKQCVFCIVGNKIDLEFDDSILQKVNEYAKKENMIHIQTSSKTGQNVAEALQQIGERLLEANVPLKSLNMPESKKNCC</sequence>
<dbReference type="SMART" id="SM00177">
    <property type="entry name" value="ARF"/>
    <property type="match status" value="1"/>
</dbReference>
<dbReference type="PRINTS" id="PR00449">
    <property type="entry name" value="RASTRNSFRMNG"/>
</dbReference>
<dbReference type="NCBIfam" id="TIGR00231">
    <property type="entry name" value="small_GTP"/>
    <property type="match status" value="1"/>
</dbReference>
<evidence type="ECO:0000313" key="2">
    <source>
        <dbReference type="EMBL" id="JAP95221.1"/>
    </source>
</evidence>
<proteinExistence type="predicted"/>
<dbReference type="GO" id="GO:0005525">
    <property type="term" value="F:GTP binding"/>
    <property type="evidence" value="ECO:0007669"/>
    <property type="project" value="InterPro"/>
</dbReference>
<dbReference type="SUPFAM" id="SSF52540">
    <property type="entry name" value="P-loop containing nucleoside triphosphate hydrolases"/>
    <property type="match status" value="1"/>
</dbReference>
<dbReference type="Gene3D" id="3.40.50.300">
    <property type="entry name" value="P-loop containing nucleotide triphosphate hydrolases"/>
    <property type="match status" value="1"/>
</dbReference>
<dbReference type="PROSITE" id="PS51417">
    <property type="entry name" value="ARF"/>
    <property type="match status" value="1"/>
</dbReference>
<dbReference type="GO" id="GO:0003924">
    <property type="term" value="F:GTPase activity"/>
    <property type="evidence" value="ECO:0007669"/>
    <property type="project" value="InterPro"/>
</dbReference>
<keyword evidence="1" id="KW-0547">Nucleotide-binding</keyword>
<dbReference type="FunFam" id="3.40.50.300:FF:000808">
    <property type="entry name" value="Small GTP-binding protein, putative"/>
    <property type="match status" value="1"/>
</dbReference>
<feature type="non-terminal residue" evidence="2">
    <location>
        <position position="1"/>
    </location>
</feature>
<gene>
    <name evidence="2" type="ORF">TPC1_11862</name>
</gene>
<dbReference type="EMBL" id="GDID01001385">
    <property type="protein sequence ID" value="JAP95221.1"/>
    <property type="molecule type" value="Transcribed_RNA"/>
</dbReference>
<dbReference type="PANTHER" id="PTHR47978">
    <property type="match status" value="1"/>
</dbReference>
<reference evidence="2" key="1">
    <citation type="submission" date="2015-07" db="EMBL/GenBank/DDBJ databases">
        <title>Adaptation to a free-living lifestyle via gene acquisitions in the diplomonad Trepomonas sp. PC1.</title>
        <authorList>
            <person name="Xu F."/>
            <person name="Jerlstrom-Hultqvist J."/>
            <person name="Kolisko M."/>
            <person name="Simpson A.G.B."/>
            <person name="Roger A.J."/>
            <person name="Svard S.G."/>
            <person name="Andersson J.O."/>
        </authorList>
    </citation>
    <scope>NUCLEOTIDE SEQUENCE</scope>
    <source>
        <strain evidence="2">PC1</strain>
    </source>
</reference>
<organism evidence="2">
    <name type="scientific">Trepomonas sp. PC1</name>
    <dbReference type="NCBI Taxonomy" id="1076344"/>
    <lineage>
        <taxon>Eukaryota</taxon>
        <taxon>Metamonada</taxon>
        <taxon>Diplomonadida</taxon>
        <taxon>Hexamitidae</taxon>
        <taxon>Hexamitinae</taxon>
        <taxon>Trepomonas</taxon>
    </lineage>
</organism>
<dbReference type="SMART" id="SM00176">
    <property type="entry name" value="RAN"/>
    <property type="match status" value="1"/>
</dbReference>
<protein>
    <submittedName>
        <fullName evidence="2">Rab-like protein</fullName>
    </submittedName>
</protein>
<name>A0A146KIJ9_9EUKA</name>
<dbReference type="InterPro" id="IPR001806">
    <property type="entry name" value="Small_GTPase"/>
</dbReference>
<dbReference type="AlphaFoldDB" id="A0A146KIJ9"/>
<dbReference type="Pfam" id="PF00071">
    <property type="entry name" value="Ras"/>
    <property type="match status" value="1"/>
</dbReference>
<evidence type="ECO:0000256" key="1">
    <source>
        <dbReference type="ARBA" id="ARBA00022741"/>
    </source>
</evidence>
<dbReference type="SMART" id="SM00173">
    <property type="entry name" value="RAS"/>
    <property type="match status" value="1"/>
</dbReference>
<accession>A0A146KIJ9</accession>
<dbReference type="InterPro" id="IPR027417">
    <property type="entry name" value="P-loop_NTPase"/>
</dbReference>
<dbReference type="PROSITE" id="PS51419">
    <property type="entry name" value="RAB"/>
    <property type="match status" value="1"/>
</dbReference>
<dbReference type="PROSITE" id="PS51421">
    <property type="entry name" value="RAS"/>
    <property type="match status" value="1"/>
</dbReference>
<dbReference type="SMART" id="SM00174">
    <property type="entry name" value="RHO"/>
    <property type="match status" value="1"/>
</dbReference>